<reference evidence="4" key="1">
    <citation type="submission" date="2022-07" db="EMBL/GenBank/DDBJ databases">
        <authorList>
            <person name="Otstavnykh N."/>
            <person name="Isaeva M."/>
            <person name="Bystritskaya E."/>
        </authorList>
    </citation>
    <scope>NUCLEOTIDE SEQUENCE</scope>
    <source>
        <strain evidence="4">10Alg 79</strain>
    </source>
</reference>
<evidence type="ECO:0000256" key="1">
    <source>
        <dbReference type="SAM" id="MobiDB-lite"/>
    </source>
</evidence>
<feature type="signal peptide" evidence="2">
    <location>
        <begin position="1"/>
        <end position="20"/>
    </location>
</feature>
<keyword evidence="4" id="KW-0378">Hydrolase</keyword>
<accession>A0AAJ1UGY3</accession>
<protein>
    <submittedName>
        <fullName evidence="4">Endonuclease/exonuclease/phosphatase family protein</fullName>
    </submittedName>
</protein>
<reference evidence="4" key="2">
    <citation type="submission" date="2023-04" db="EMBL/GenBank/DDBJ databases">
        <title>'Rhodoalgimonas zhirmunskyi' gen. nov., isolated from a red alga.</title>
        <authorList>
            <person name="Nedashkovskaya O.I."/>
            <person name="Otstavnykh N.Y."/>
            <person name="Bystritskaya E.P."/>
            <person name="Balabanova L.A."/>
            <person name="Isaeva M.P."/>
        </authorList>
    </citation>
    <scope>NUCLEOTIDE SEQUENCE</scope>
    <source>
        <strain evidence="4">10Alg 79</strain>
    </source>
</reference>
<dbReference type="Pfam" id="PF03372">
    <property type="entry name" value="Exo_endo_phos"/>
    <property type="match status" value="1"/>
</dbReference>
<dbReference type="AlphaFoldDB" id="A0AAJ1UGY3"/>
<evidence type="ECO:0000313" key="5">
    <source>
        <dbReference type="Proteomes" id="UP001227162"/>
    </source>
</evidence>
<keyword evidence="2" id="KW-0732">Signal</keyword>
<feature type="domain" description="Endonuclease/exonuclease/phosphatase" evidence="3">
    <location>
        <begin position="26"/>
        <end position="350"/>
    </location>
</feature>
<evidence type="ECO:0000256" key="2">
    <source>
        <dbReference type="SAM" id="SignalP"/>
    </source>
</evidence>
<gene>
    <name evidence="4" type="ORF">NOI20_17355</name>
</gene>
<dbReference type="InterPro" id="IPR005135">
    <property type="entry name" value="Endo/exonuclease/phosphatase"/>
</dbReference>
<sequence>MRIALALAVMASAFAVPARAGELRVATYNVELSRKGPGLLLRDMTRGDAKAEAVAQVVAGVAPDVIALQGVDWDHGQVTIRALRDLIGAAGQEFPYILALRPNSGMMSGLDLDGDGRLRGPGDAQGYGRFAGDGGMAILSRYPLGPARDLSGARWAGYDWAMLPMDKGALFPSEAAMEVQRLSSVGHWIVPIKMAGEAVDLLVFHASPPVFDGPEDRNGKRNHDEIMLWRHVLDAEPALAEGRFVILGDFNLDPVDGEGLKQAVRGMLEDRRLRDPTPRSAGAVAAQDAGHRGDPALDTVDWPAVTDGGPGNLRVSYILPSKALEVGKAGVFWPAPGASGHELAMRASRHRLVWADVRW</sequence>
<dbReference type="Gene3D" id="3.60.10.10">
    <property type="entry name" value="Endonuclease/exonuclease/phosphatase"/>
    <property type="match status" value="1"/>
</dbReference>
<feature type="region of interest" description="Disordered" evidence="1">
    <location>
        <begin position="273"/>
        <end position="295"/>
    </location>
</feature>
<evidence type="ECO:0000259" key="3">
    <source>
        <dbReference type="Pfam" id="PF03372"/>
    </source>
</evidence>
<organism evidence="4 5">
    <name type="scientific">Rhodalgimonas zhirmunskyi</name>
    <dbReference type="NCBI Taxonomy" id="2964767"/>
    <lineage>
        <taxon>Bacteria</taxon>
        <taxon>Pseudomonadati</taxon>
        <taxon>Pseudomonadota</taxon>
        <taxon>Alphaproteobacteria</taxon>
        <taxon>Rhodobacterales</taxon>
        <taxon>Roseobacteraceae</taxon>
        <taxon>Rhodalgimonas</taxon>
    </lineage>
</organism>
<proteinExistence type="predicted"/>
<keyword evidence="5" id="KW-1185">Reference proteome</keyword>
<dbReference type="EMBL" id="JANFFA010000006">
    <property type="protein sequence ID" value="MDQ2095891.1"/>
    <property type="molecule type" value="Genomic_DNA"/>
</dbReference>
<name>A0AAJ1UGY3_9RHOB</name>
<keyword evidence="4" id="KW-0540">Nuclease</keyword>
<dbReference type="SUPFAM" id="SSF56219">
    <property type="entry name" value="DNase I-like"/>
    <property type="match status" value="1"/>
</dbReference>
<dbReference type="Proteomes" id="UP001227162">
    <property type="component" value="Unassembled WGS sequence"/>
</dbReference>
<dbReference type="GO" id="GO:0004519">
    <property type="term" value="F:endonuclease activity"/>
    <property type="evidence" value="ECO:0007669"/>
    <property type="project" value="UniProtKB-KW"/>
</dbReference>
<keyword evidence="4" id="KW-0255">Endonuclease</keyword>
<dbReference type="InterPro" id="IPR036691">
    <property type="entry name" value="Endo/exonu/phosph_ase_sf"/>
</dbReference>
<evidence type="ECO:0000313" key="4">
    <source>
        <dbReference type="EMBL" id="MDQ2095891.1"/>
    </source>
</evidence>
<feature type="chain" id="PRO_5042529723" evidence="2">
    <location>
        <begin position="21"/>
        <end position="359"/>
    </location>
</feature>
<comment type="caution">
    <text evidence="4">The sequence shown here is derived from an EMBL/GenBank/DDBJ whole genome shotgun (WGS) entry which is preliminary data.</text>
</comment>